<proteinExistence type="predicted"/>
<dbReference type="InterPro" id="IPR018490">
    <property type="entry name" value="cNMP-bd_dom_sf"/>
</dbReference>
<dbReference type="Gene3D" id="2.60.120.10">
    <property type="entry name" value="Jelly Rolls"/>
    <property type="match status" value="2"/>
</dbReference>
<sequence length="342" mass="39075">MDLARTIQLYTKESKSYEDLKELDTCLQGLVEDDSRFNKLSQQYRFHIINSLKVIKYRNNDVVFEKGDPSDCLYIILSGSLKILTKGDNGINTFERLLTKGTLGERGILKNKFRSLTAVSVGVTYLLRLDAKTFKKYLYQEFIAELTAKKSVVEKYIPCIDQFSDTQKEKIAYSLKIQNFRRGNLLLKAGCYADSMMIVLEGECSMVIDNNGVKKTVAILENGSLIGEDTVFNNRNSYYNVIVSSESVKIAVIKLQDVRSYFPSSFFNSMRQFITQRNTVRNRLVNFSNPCLLRRKIQNLRSPKYSLGNLAQVVRTPEYISGRNMLKSFSFSNMLNSVSPKG</sequence>
<dbReference type="EMBL" id="MPUH01000940">
    <property type="protein sequence ID" value="OMJ71976.1"/>
    <property type="molecule type" value="Genomic_DNA"/>
</dbReference>
<evidence type="ECO:0000313" key="3">
    <source>
        <dbReference type="Proteomes" id="UP000187209"/>
    </source>
</evidence>
<feature type="domain" description="Cyclic nucleotide-binding" evidence="1">
    <location>
        <begin position="36"/>
        <end position="138"/>
    </location>
</feature>
<dbReference type="PANTHER" id="PTHR23011:SF28">
    <property type="entry name" value="CYCLIC NUCLEOTIDE-BINDING DOMAIN CONTAINING PROTEIN"/>
    <property type="match status" value="1"/>
</dbReference>
<dbReference type="OrthoDB" id="303666at2759"/>
<dbReference type="Proteomes" id="UP000187209">
    <property type="component" value="Unassembled WGS sequence"/>
</dbReference>
<evidence type="ECO:0000259" key="1">
    <source>
        <dbReference type="PROSITE" id="PS50042"/>
    </source>
</evidence>
<evidence type="ECO:0000313" key="2">
    <source>
        <dbReference type="EMBL" id="OMJ71976.1"/>
    </source>
</evidence>
<dbReference type="SUPFAM" id="SSF51206">
    <property type="entry name" value="cAMP-binding domain-like"/>
    <property type="match status" value="2"/>
</dbReference>
<accession>A0A1R2B5G0</accession>
<dbReference type="InterPro" id="IPR000595">
    <property type="entry name" value="cNMP-bd_dom"/>
</dbReference>
<organism evidence="2 3">
    <name type="scientific">Stentor coeruleus</name>
    <dbReference type="NCBI Taxonomy" id="5963"/>
    <lineage>
        <taxon>Eukaryota</taxon>
        <taxon>Sar</taxon>
        <taxon>Alveolata</taxon>
        <taxon>Ciliophora</taxon>
        <taxon>Postciliodesmatophora</taxon>
        <taxon>Heterotrichea</taxon>
        <taxon>Heterotrichida</taxon>
        <taxon>Stentoridae</taxon>
        <taxon>Stentor</taxon>
    </lineage>
</organism>
<name>A0A1R2B5G0_9CILI</name>
<dbReference type="CDD" id="cd00038">
    <property type="entry name" value="CAP_ED"/>
    <property type="match status" value="2"/>
</dbReference>
<gene>
    <name evidence="2" type="ORF">SteCoe_29683</name>
</gene>
<comment type="caution">
    <text evidence="2">The sequence shown here is derived from an EMBL/GenBank/DDBJ whole genome shotgun (WGS) entry which is preliminary data.</text>
</comment>
<dbReference type="Pfam" id="PF00027">
    <property type="entry name" value="cNMP_binding"/>
    <property type="match status" value="2"/>
</dbReference>
<dbReference type="SMART" id="SM00100">
    <property type="entry name" value="cNMP"/>
    <property type="match status" value="2"/>
</dbReference>
<dbReference type="AlphaFoldDB" id="A0A1R2B5G0"/>
<dbReference type="InterPro" id="IPR014710">
    <property type="entry name" value="RmlC-like_jellyroll"/>
</dbReference>
<protein>
    <recommendedName>
        <fullName evidence="1">Cyclic nucleotide-binding domain-containing protein</fullName>
    </recommendedName>
</protein>
<dbReference type="PROSITE" id="PS50042">
    <property type="entry name" value="CNMP_BINDING_3"/>
    <property type="match status" value="2"/>
</dbReference>
<dbReference type="PANTHER" id="PTHR23011">
    <property type="entry name" value="CYCLIC NUCLEOTIDE-BINDING DOMAIN CONTAINING PROTEIN"/>
    <property type="match status" value="1"/>
</dbReference>
<keyword evidence="3" id="KW-1185">Reference proteome</keyword>
<feature type="domain" description="Cyclic nucleotide-binding" evidence="1">
    <location>
        <begin position="159"/>
        <end position="262"/>
    </location>
</feature>
<reference evidence="2 3" key="1">
    <citation type="submission" date="2016-11" db="EMBL/GenBank/DDBJ databases">
        <title>The macronuclear genome of Stentor coeruleus: a giant cell with tiny introns.</title>
        <authorList>
            <person name="Slabodnick M."/>
            <person name="Ruby J.G."/>
            <person name="Reiff S.B."/>
            <person name="Swart E.C."/>
            <person name="Gosai S."/>
            <person name="Prabakaran S."/>
            <person name="Witkowska E."/>
            <person name="Larue G.E."/>
            <person name="Fisher S."/>
            <person name="Freeman R.M."/>
            <person name="Gunawardena J."/>
            <person name="Chu W."/>
            <person name="Stover N.A."/>
            <person name="Gregory B.D."/>
            <person name="Nowacki M."/>
            <person name="Derisi J."/>
            <person name="Roy S.W."/>
            <person name="Marshall W.F."/>
            <person name="Sood P."/>
        </authorList>
    </citation>
    <scope>NUCLEOTIDE SEQUENCE [LARGE SCALE GENOMIC DNA]</scope>
    <source>
        <strain evidence="2">WM001</strain>
    </source>
</reference>